<keyword evidence="2" id="KW-0560">Oxidoreductase</keyword>
<dbReference type="PROSITE" id="PS00061">
    <property type="entry name" value="ADH_SHORT"/>
    <property type="match status" value="1"/>
</dbReference>
<dbReference type="EMBL" id="CP047156">
    <property type="protein sequence ID" value="QHC01410.1"/>
    <property type="molecule type" value="Genomic_DNA"/>
</dbReference>
<dbReference type="InterPro" id="IPR036291">
    <property type="entry name" value="NAD(P)-bd_dom_sf"/>
</dbReference>
<dbReference type="InParanoid" id="A0A7L4YQK3"/>
<dbReference type="RefSeq" id="WP_159546545.1">
    <property type="nucleotide sequence ID" value="NZ_CP047156.1"/>
</dbReference>
<reference evidence="3 4" key="1">
    <citation type="journal article" date="2018" name="Int. J. Syst. Evol. Microbiol.">
        <title>Epidermidibacterium keratini gen. nov., sp. nov., a member of the family Sporichthyaceae, isolated from keratin epidermis.</title>
        <authorList>
            <person name="Lee D.G."/>
            <person name="Trujillo M.E."/>
            <person name="Kang S."/>
            <person name="Nam J.J."/>
            <person name="Kim Y.J."/>
        </authorList>
    </citation>
    <scope>NUCLEOTIDE SEQUENCE [LARGE SCALE GENOMIC DNA]</scope>
    <source>
        <strain evidence="3 4">EPI-7</strain>
    </source>
</reference>
<dbReference type="SUPFAM" id="SSF51735">
    <property type="entry name" value="NAD(P)-binding Rossmann-fold domains"/>
    <property type="match status" value="1"/>
</dbReference>
<organism evidence="3 4">
    <name type="scientific">Epidermidibacterium keratini</name>
    <dbReference type="NCBI Taxonomy" id="1891644"/>
    <lineage>
        <taxon>Bacteria</taxon>
        <taxon>Bacillati</taxon>
        <taxon>Actinomycetota</taxon>
        <taxon>Actinomycetes</taxon>
        <taxon>Sporichthyales</taxon>
        <taxon>Sporichthyaceae</taxon>
        <taxon>Epidermidibacterium</taxon>
    </lineage>
</organism>
<dbReference type="GO" id="GO:0016616">
    <property type="term" value="F:oxidoreductase activity, acting on the CH-OH group of donors, NAD or NADP as acceptor"/>
    <property type="evidence" value="ECO:0007669"/>
    <property type="project" value="TreeGrafter"/>
</dbReference>
<dbReference type="PRINTS" id="PR00080">
    <property type="entry name" value="SDRFAMILY"/>
</dbReference>
<evidence type="ECO:0000256" key="2">
    <source>
        <dbReference type="ARBA" id="ARBA00023002"/>
    </source>
</evidence>
<dbReference type="Pfam" id="PF13561">
    <property type="entry name" value="adh_short_C2"/>
    <property type="match status" value="1"/>
</dbReference>
<evidence type="ECO:0000256" key="1">
    <source>
        <dbReference type="ARBA" id="ARBA00006484"/>
    </source>
</evidence>
<protein>
    <submittedName>
        <fullName evidence="3">SDR family oxidoreductase</fullName>
    </submittedName>
</protein>
<dbReference type="PANTHER" id="PTHR42760:SF121">
    <property type="entry name" value="3-OXOACYL-(ACYL-CARRIER-PROTEIN) REDUCTASE"/>
    <property type="match status" value="1"/>
</dbReference>
<gene>
    <name evidence="3" type="ORF">EK0264_14675</name>
</gene>
<dbReference type="PRINTS" id="PR00081">
    <property type="entry name" value="GDHRDH"/>
</dbReference>
<dbReference type="GO" id="GO:0048038">
    <property type="term" value="F:quinone binding"/>
    <property type="evidence" value="ECO:0007669"/>
    <property type="project" value="TreeGrafter"/>
</dbReference>
<sequence length="258" mass="26536">MSNVHVTGAARGIGKAIADRLAADGHRVAVSDLPSMAEELEATRSALPSVDAGEHIALTGDVSDQESVAALVRDTAAQLGSLDVMVANAGIAQTKALLEVSPDEYDKVHAVNGRGVFLCYTEAARQMIEQGNGGKIIGAASIAAHKGFALLGVYCSSKFAVRALTQAAAQEWAEHGITVNAYCPGIVDTAMWEQIDSDLGEINQVGKGESMQAMAAGISLGRVSTGADVAGLVSYLAGPDSNYMTGQSVLVDGGMLFV</sequence>
<keyword evidence="4" id="KW-1185">Reference proteome</keyword>
<accession>A0A7L4YQK3</accession>
<dbReference type="Gene3D" id="3.40.50.720">
    <property type="entry name" value="NAD(P)-binding Rossmann-like Domain"/>
    <property type="match status" value="1"/>
</dbReference>
<dbReference type="FunFam" id="3.40.50.720:FF:000084">
    <property type="entry name" value="Short-chain dehydrogenase reductase"/>
    <property type="match status" value="1"/>
</dbReference>
<dbReference type="OrthoDB" id="4481821at2"/>
<dbReference type="AlphaFoldDB" id="A0A7L4YQK3"/>
<evidence type="ECO:0000313" key="4">
    <source>
        <dbReference type="Proteomes" id="UP000463857"/>
    </source>
</evidence>
<evidence type="ECO:0000313" key="3">
    <source>
        <dbReference type="EMBL" id="QHC01410.1"/>
    </source>
</evidence>
<dbReference type="InterPro" id="IPR002347">
    <property type="entry name" value="SDR_fam"/>
</dbReference>
<dbReference type="GO" id="GO:0006633">
    <property type="term" value="P:fatty acid biosynthetic process"/>
    <property type="evidence" value="ECO:0007669"/>
    <property type="project" value="TreeGrafter"/>
</dbReference>
<dbReference type="KEGG" id="eke:EK0264_14675"/>
<name>A0A7L4YQK3_9ACTN</name>
<dbReference type="Proteomes" id="UP000463857">
    <property type="component" value="Chromosome"/>
</dbReference>
<dbReference type="InterPro" id="IPR020904">
    <property type="entry name" value="Sc_DH/Rdtase_CS"/>
</dbReference>
<dbReference type="PANTHER" id="PTHR42760">
    <property type="entry name" value="SHORT-CHAIN DEHYDROGENASES/REDUCTASES FAMILY MEMBER"/>
    <property type="match status" value="1"/>
</dbReference>
<proteinExistence type="inferred from homology"/>
<comment type="similarity">
    <text evidence="1">Belongs to the short-chain dehydrogenases/reductases (SDR) family.</text>
</comment>